<keyword evidence="4" id="KW-1185">Reference proteome</keyword>
<evidence type="ECO:0000313" key="4">
    <source>
        <dbReference type="Proteomes" id="UP000245380"/>
    </source>
</evidence>
<dbReference type="Proteomes" id="UP000245380">
    <property type="component" value="Unassembled WGS sequence"/>
</dbReference>
<dbReference type="PANTHER" id="PTHR42804:SF1">
    <property type="entry name" value="ALDEHYDE DEHYDROGENASE-RELATED"/>
    <property type="match status" value="1"/>
</dbReference>
<sequence>MGPLISPQHLEKVRNYIRLGQEEGAVLLCGGGVPADVPVGGNYLEPTIFDYTTSNMRIVQEEIFGPVLVIQTFSEEAEAIQLANDTVYGLAAAVFTTDVAKAHRVIRKLRAGITWINTYHPTYIM</sequence>
<evidence type="ECO:0000313" key="3">
    <source>
        <dbReference type="EMBL" id="PWI56779.1"/>
    </source>
</evidence>
<dbReference type="InterPro" id="IPR016163">
    <property type="entry name" value="Ald_DH_C"/>
</dbReference>
<dbReference type="InterPro" id="IPR015590">
    <property type="entry name" value="Aldehyde_DH_dom"/>
</dbReference>
<dbReference type="PANTHER" id="PTHR42804">
    <property type="entry name" value="ALDEHYDE DEHYDROGENASE"/>
    <property type="match status" value="1"/>
</dbReference>
<evidence type="ECO:0000256" key="1">
    <source>
        <dbReference type="ARBA" id="ARBA00009986"/>
    </source>
</evidence>
<proteinExistence type="inferred from homology"/>
<name>A0A2U3D678_SULT2</name>
<protein>
    <recommendedName>
        <fullName evidence="2">Aldehyde dehydrogenase domain-containing protein</fullName>
    </recommendedName>
</protein>
<organism evidence="3 4">
    <name type="scientific">Sulfoacidibacillus thermotolerans</name>
    <name type="common">Acidibacillus sulfuroxidans</name>
    <dbReference type="NCBI Taxonomy" id="1765684"/>
    <lineage>
        <taxon>Bacteria</taxon>
        <taxon>Bacillati</taxon>
        <taxon>Bacillota</taxon>
        <taxon>Bacilli</taxon>
        <taxon>Bacillales</taxon>
        <taxon>Alicyclobacillaceae</taxon>
        <taxon>Sulfoacidibacillus</taxon>
    </lineage>
</organism>
<dbReference type="Pfam" id="PF00171">
    <property type="entry name" value="Aldedh"/>
    <property type="match status" value="1"/>
</dbReference>
<gene>
    <name evidence="3" type="ORF">BM613_11895</name>
</gene>
<dbReference type="SUPFAM" id="SSF53720">
    <property type="entry name" value="ALDH-like"/>
    <property type="match status" value="1"/>
</dbReference>
<dbReference type="Gene3D" id="3.40.309.10">
    <property type="entry name" value="Aldehyde Dehydrogenase, Chain A, domain 2"/>
    <property type="match status" value="1"/>
</dbReference>
<comment type="caution">
    <text evidence="3">The sequence shown here is derived from an EMBL/GenBank/DDBJ whole genome shotgun (WGS) entry which is preliminary data.</text>
</comment>
<comment type="similarity">
    <text evidence="1">Belongs to the aldehyde dehydrogenase family.</text>
</comment>
<dbReference type="AlphaFoldDB" id="A0A2U3D678"/>
<accession>A0A2U3D678</accession>
<feature type="domain" description="Aldehyde dehydrogenase" evidence="2">
    <location>
        <begin position="1"/>
        <end position="121"/>
    </location>
</feature>
<reference evidence="3 4" key="1">
    <citation type="submission" date="2016-11" db="EMBL/GenBank/DDBJ databases">
        <title>Comparative genomics of Acidibacillus ferroxidans species.</title>
        <authorList>
            <person name="Oliveira G."/>
            <person name="Nunes G."/>
            <person name="Oliveira R."/>
            <person name="Araujo F."/>
            <person name="Salim A."/>
            <person name="Scholte L."/>
            <person name="Morais D."/>
            <person name="Nancucheo I."/>
            <person name="Johnson D.B."/>
            <person name="Grail B."/>
            <person name="Bittencourt J."/>
            <person name="Valadares R."/>
        </authorList>
    </citation>
    <scope>NUCLEOTIDE SEQUENCE [LARGE SCALE GENOMIC DNA]</scope>
    <source>
        <strain evidence="3 4">Y002</strain>
    </source>
</reference>
<evidence type="ECO:0000259" key="2">
    <source>
        <dbReference type="Pfam" id="PF00171"/>
    </source>
</evidence>
<dbReference type="InterPro" id="IPR016161">
    <property type="entry name" value="Ald_DH/histidinol_DH"/>
</dbReference>
<dbReference type="EMBL" id="MPDK01000026">
    <property type="protein sequence ID" value="PWI56779.1"/>
    <property type="molecule type" value="Genomic_DNA"/>
</dbReference>
<dbReference type="GO" id="GO:0016620">
    <property type="term" value="F:oxidoreductase activity, acting on the aldehyde or oxo group of donors, NAD or NADP as acceptor"/>
    <property type="evidence" value="ECO:0007669"/>
    <property type="project" value="InterPro"/>
</dbReference>